<accession>A0A3N6N2H0</accession>
<organism evidence="2 3">
    <name type="scientific">Natrarchaeobius chitinivorans</name>
    <dbReference type="NCBI Taxonomy" id="1679083"/>
    <lineage>
        <taxon>Archaea</taxon>
        <taxon>Methanobacteriati</taxon>
        <taxon>Methanobacteriota</taxon>
        <taxon>Stenosarchaea group</taxon>
        <taxon>Halobacteria</taxon>
        <taxon>Halobacteriales</taxon>
        <taxon>Natrialbaceae</taxon>
        <taxon>Natrarchaeobius</taxon>
    </lineage>
</organism>
<dbReference type="InterPro" id="IPR006311">
    <property type="entry name" value="TAT_signal"/>
</dbReference>
<dbReference type="AlphaFoldDB" id="A0A3N6N2H0"/>
<gene>
    <name evidence="2" type="ORF">EA473_17000</name>
</gene>
<reference evidence="2 3" key="1">
    <citation type="submission" date="2018-10" db="EMBL/GenBank/DDBJ databases">
        <title>Natrarchaeobius chitinivorans gen. nov., sp. nov., and Natrarchaeobius haloalkaliphilus sp. nov., alkaliphilic, chitin-utilizing haloarchaea from hypersaline alkaline lakes.</title>
        <authorList>
            <person name="Sorokin D.Y."/>
            <person name="Elcheninov A.G."/>
            <person name="Kostrikina N.A."/>
            <person name="Bale N.J."/>
            <person name="Sinninghe Damste J.S."/>
            <person name="Khijniak T.V."/>
            <person name="Kublanov I.V."/>
            <person name="Toshchakov S.V."/>
        </authorList>
    </citation>
    <scope>NUCLEOTIDE SEQUENCE [LARGE SCALE GENOMIC DNA]</scope>
    <source>
        <strain evidence="2 3">AArcht4T</strain>
    </source>
</reference>
<dbReference type="Pfam" id="PF13349">
    <property type="entry name" value="DUF4097"/>
    <property type="match status" value="1"/>
</dbReference>
<name>A0A3N6N2H0_NATCH</name>
<dbReference type="OrthoDB" id="214853at2157"/>
<dbReference type="PROSITE" id="PS51257">
    <property type="entry name" value="PROKAR_LIPOPROTEIN"/>
    <property type="match status" value="1"/>
</dbReference>
<sequence length="277" mass="29063">MTAEQTRRALLGGVATTGLAALAGCSSMTPLVGQRLEQTETISLGDAESVLVHGNVGTVSVTGRDRDDVSVDAEKQSSSIRTDLEELRLRADHTDDGLVIGPEWEGREGWFQSEPSMNLEVELPRDLPLEEVRTSVGRVTVRDVTGDLAVETSTGRVDVDGVDGAVGARTSTGRVTIRDVDVLHDVTTSTGRVDAHVPAIDGDTTVSTSTGRIEAAIDPEIDADLHVTTSTGRIDVDDLELTDAAEGSDLVTGTLGDGGPTLRFETSTGRITLGSLS</sequence>
<proteinExistence type="predicted"/>
<evidence type="ECO:0000259" key="1">
    <source>
        <dbReference type="Pfam" id="PF13349"/>
    </source>
</evidence>
<feature type="domain" description="DUF4097" evidence="1">
    <location>
        <begin position="132"/>
        <end position="273"/>
    </location>
</feature>
<protein>
    <recommendedName>
        <fullName evidence="1">DUF4097 domain-containing protein</fullName>
    </recommendedName>
</protein>
<dbReference type="InterPro" id="IPR025164">
    <property type="entry name" value="Toastrack_DUF4097"/>
</dbReference>
<comment type="caution">
    <text evidence="2">The sequence shown here is derived from an EMBL/GenBank/DDBJ whole genome shotgun (WGS) entry which is preliminary data.</text>
</comment>
<keyword evidence="3" id="KW-1185">Reference proteome</keyword>
<evidence type="ECO:0000313" key="3">
    <source>
        <dbReference type="Proteomes" id="UP000282323"/>
    </source>
</evidence>
<dbReference type="Proteomes" id="UP000282323">
    <property type="component" value="Unassembled WGS sequence"/>
</dbReference>
<evidence type="ECO:0000313" key="2">
    <source>
        <dbReference type="EMBL" id="RQG92212.1"/>
    </source>
</evidence>
<dbReference type="EMBL" id="REGA01000017">
    <property type="protein sequence ID" value="RQG92212.1"/>
    <property type="molecule type" value="Genomic_DNA"/>
</dbReference>
<dbReference type="RefSeq" id="WP_124196784.1">
    <property type="nucleotide sequence ID" value="NZ_REGA01000017.1"/>
</dbReference>
<dbReference type="PROSITE" id="PS51318">
    <property type="entry name" value="TAT"/>
    <property type="match status" value="1"/>
</dbReference>